<reference evidence="1 2" key="1">
    <citation type="submission" date="2018-03" db="EMBL/GenBank/DDBJ databases">
        <title>Genomes of Pezizomycetes fungi and the evolution of truffles.</title>
        <authorList>
            <person name="Murat C."/>
            <person name="Payen T."/>
            <person name="Noel B."/>
            <person name="Kuo A."/>
            <person name="Martin F.M."/>
        </authorList>
    </citation>
    <scope>NUCLEOTIDE SEQUENCE [LARGE SCALE GENOMIC DNA]</scope>
    <source>
        <strain evidence="1">091103-1</strain>
    </source>
</reference>
<keyword evidence="2" id="KW-1185">Reference proteome</keyword>
<dbReference type="Proteomes" id="UP000246991">
    <property type="component" value="Unassembled WGS sequence"/>
</dbReference>
<sequence length="55" mass="6502">MQNEIEQESSFPGYVEFLDRSDMVLRYGPSFYGESYFNQKKYYGLNIEGICDSQQ</sequence>
<gene>
    <name evidence="1" type="ORF">C7212DRAFT_204392</name>
</gene>
<dbReference type="AlphaFoldDB" id="A0A317SL82"/>
<dbReference type="EMBL" id="PYWC01000050">
    <property type="protein sequence ID" value="PWW75194.1"/>
    <property type="molecule type" value="Genomic_DNA"/>
</dbReference>
<organism evidence="1 2">
    <name type="scientific">Tuber magnatum</name>
    <name type="common">white Piedmont truffle</name>
    <dbReference type="NCBI Taxonomy" id="42249"/>
    <lineage>
        <taxon>Eukaryota</taxon>
        <taxon>Fungi</taxon>
        <taxon>Dikarya</taxon>
        <taxon>Ascomycota</taxon>
        <taxon>Pezizomycotina</taxon>
        <taxon>Pezizomycetes</taxon>
        <taxon>Pezizales</taxon>
        <taxon>Tuberaceae</taxon>
        <taxon>Tuber</taxon>
    </lineage>
</organism>
<name>A0A317SL82_9PEZI</name>
<dbReference type="OrthoDB" id="5393139at2759"/>
<protein>
    <submittedName>
        <fullName evidence="1">Uncharacterized protein</fullName>
    </submittedName>
</protein>
<proteinExistence type="predicted"/>
<evidence type="ECO:0000313" key="1">
    <source>
        <dbReference type="EMBL" id="PWW75194.1"/>
    </source>
</evidence>
<evidence type="ECO:0000313" key="2">
    <source>
        <dbReference type="Proteomes" id="UP000246991"/>
    </source>
</evidence>
<accession>A0A317SL82</accession>
<comment type="caution">
    <text evidence="1">The sequence shown here is derived from an EMBL/GenBank/DDBJ whole genome shotgun (WGS) entry which is preliminary data.</text>
</comment>